<comment type="caution">
    <text evidence="2">The sequence shown here is derived from an EMBL/GenBank/DDBJ whole genome shotgun (WGS) entry which is preliminary data.</text>
</comment>
<accession>A0A934SYX3</accession>
<dbReference type="Gene3D" id="3.30.70.260">
    <property type="match status" value="1"/>
</dbReference>
<dbReference type="Pfam" id="PF21770">
    <property type="entry name" value="MgtC_SapB_C"/>
    <property type="match status" value="1"/>
</dbReference>
<protein>
    <recommendedName>
        <fullName evidence="1">MgtC-like C-terminal domain-containing protein</fullName>
    </recommendedName>
</protein>
<dbReference type="Proteomes" id="UP000622890">
    <property type="component" value="Unassembled WGS sequence"/>
</dbReference>
<gene>
    <name evidence="2" type="ORF">JJB74_24810</name>
</gene>
<reference evidence="2" key="1">
    <citation type="submission" date="2021-01" db="EMBL/GenBank/DDBJ databases">
        <title>Genome sequence of strain Noviherbaspirillum sp. DKR-6.</title>
        <authorList>
            <person name="Chaudhary D.K."/>
        </authorList>
    </citation>
    <scope>NUCLEOTIDE SEQUENCE</scope>
    <source>
        <strain evidence="2">DKR-6</strain>
    </source>
</reference>
<evidence type="ECO:0000313" key="2">
    <source>
        <dbReference type="EMBL" id="MBK4737855.1"/>
    </source>
</evidence>
<proteinExistence type="predicted"/>
<dbReference type="InterPro" id="IPR048640">
    <property type="entry name" value="MgtC-like_C"/>
</dbReference>
<name>A0A934SYX3_9BURK</name>
<feature type="domain" description="MgtC-like C-terminal" evidence="1">
    <location>
        <begin position="30"/>
        <end position="107"/>
    </location>
</feature>
<dbReference type="AlphaFoldDB" id="A0A934SYX3"/>
<evidence type="ECO:0000259" key="1">
    <source>
        <dbReference type="Pfam" id="PF21770"/>
    </source>
</evidence>
<organism evidence="2 3">
    <name type="scientific">Noviherbaspirillum pedocola</name>
    <dbReference type="NCBI Taxonomy" id="2801341"/>
    <lineage>
        <taxon>Bacteria</taxon>
        <taxon>Pseudomonadati</taxon>
        <taxon>Pseudomonadota</taxon>
        <taxon>Betaproteobacteria</taxon>
        <taxon>Burkholderiales</taxon>
        <taxon>Oxalobacteraceae</taxon>
        <taxon>Noviherbaspirillum</taxon>
    </lineage>
</organism>
<evidence type="ECO:0000313" key="3">
    <source>
        <dbReference type="Proteomes" id="UP000622890"/>
    </source>
</evidence>
<dbReference type="RefSeq" id="WP_200596483.1">
    <property type="nucleotide sequence ID" value="NZ_JAEPBG010000015.1"/>
</dbReference>
<dbReference type="EMBL" id="JAEPBG010000015">
    <property type="protein sequence ID" value="MBK4737855.1"/>
    <property type="molecule type" value="Genomic_DNA"/>
</dbReference>
<keyword evidence="3" id="KW-1185">Reference proteome</keyword>
<sequence>MRLLNLKNLKTRFAPHAAQPRDSSADSQIYRLTVIAQSSELNNLVDLFVTELATAAVVPRDIRHEENERTHRIKIVATVACTPAQRAALVRFVHQAGILPGVRGVKWESVPPTESIVLH</sequence>